<evidence type="ECO:0000313" key="15">
    <source>
        <dbReference type="Proteomes" id="UP000886700"/>
    </source>
</evidence>
<evidence type="ECO:0000256" key="8">
    <source>
        <dbReference type="ARBA" id="ARBA00025943"/>
    </source>
</evidence>
<dbReference type="InterPro" id="IPR017957">
    <property type="entry name" value="P_trefoil_CS"/>
</dbReference>
<dbReference type="Pfam" id="PF00088">
    <property type="entry name" value="Trefoil"/>
    <property type="match status" value="1"/>
</dbReference>
<keyword evidence="6 13" id="KW-0732">Signal</keyword>
<evidence type="ECO:0000256" key="9">
    <source>
        <dbReference type="ARBA" id="ARBA00037501"/>
    </source>
</evidence>
<comment type="subcellular location">
    <subcellularLocation>
        <location evidence="1">Cytoplasm</location>
    </subcellularLocation>
    <subcellularLocation>
        <location evidence="2">Secreted</location>
        <location evidence="2">Extracellular space</location>
        <location evidence="2">Extracellular matrix</location>
    </subcellularLocation>
</comment>
<keyword evidence="5" id="KW-0272">Extracellular matrix</keyword>
<dbReference type="PROSITE" id="PS00025">
    <property type="entry name" value="P_TREFOIL_1"/>
    <property type="match status" value="1"/>
</dbReference>
<feature type="signal peptide" evidence="13">
    <location>
        <begin position="1"/>
        <end position="22"/>
    </location>
</feature>
<feature type="domain" description="P-type" evidence="14">
    <location>
        <begin position="30"/>
        <end position="73"/>
    </location>
</feature>
<evidence type="ECO:0000256" key="3">
    <source>
        <dbReference type="ARBA" id="ARBA00022490"/>
    </source>
</evidence>
<evidence type="ECO:0000256" key="12">
    <source>
        <dbReference type="PROSITE-ProRule" id="PRU00779"/>
    </source>
</evidence>
<name>A0ABM2WB89_MESAU</name>
<protein>
    <recommendedName>
        <fullName evidence="10">Trefoil factor 3</fullName>
    </recommendedName>
    <alternativeName>
        <fullName evidence="11">Intestinal trefoil factor</fullName>
    </alternativeName>
</protein>
<organism evidence="15 16">
    <name type="scientific">Mesocricetus auratus</name>
    <name type="common">Golden hamster</name>
    <dbReference type="NCBI Taxonomy" id="10036"/>
    <lineage>
        <taxon>Eukaryota</taxon>
        <taxon>Metazoa</taxon>
        <taxon>Chordata</taxon>
        <taxon>Craniata</taxon>
        <taxon>Vertebrata</taxon>
        <taxon>Euteleostomi</taxon>
        <taxon>Mammalia</taxon>
        <taxon>Eutheria</taxon>
        <taxon>Euarchontoglires</taxon>
        <taxon>Glires</taxon>
        <taxon>Rodentia</taxon>
        <taxon>Myomorpha</taxon>
        <taxon>Muroidea</taxon>
        <taxon>Cricetidae</taxon>
        <taxon>Cricetinae</taxon>
        <taxon>Mesocricetus</taxon>
    </lineage>
</organism>
<comment type="function">
    <text evidence="9">Involved in the maintenance and repair of the intestinal mucosa. Promotes the mobility of epithelial cells in healing processes (motogen).</text>
</comment>
<evidence type="ECO:0000256" key="4">
    <source>
        <dbReference type="ARBA" id="ARBA00022525"/>
    </source>
</evidence>
<dbReference type="SMART" id="SM00018">
    <property type="entry name" value="PD"/>
    <property type="match status" value="1"/>
</dbReference>
<proteinExistence type="predicted"/>
<evidence type="ECO:0000256" key="13">
    <source>
        <dbReference type="SAM" id="SignalP"/>
    </source>
</evidence>
<feature type="chain" id="PRO_5046726153" description="Trefoil factor 3" evidence="13">
    <location>
        <begin position="23"/>
        <end position="77"/>
    </location>
</feature>
<dbReference type="Proteomes" id="UP000886700">
    <property type="component" value="Unplaced"/>
</dbReference>
<keyword evidence="3" id="KW-0963">Cytoplasm</keyword>
<gene>
    <name evidence="16" type="primary">LOC101828269</name>
</gene>
<dbReference type="PRINTS" id="PR00680">
    <property type="entry name" value="PTREFOIL"/>
</dbReference>
<evidence type="ECO:0000259" key="14">
    <source>
        <dbReference type="PROSITE" id="PS51448"/>
    </source>
</evidence>
<keyword evidence="15" id="KW-1185">Reference proteome</keyword>
<feature type="disulfide bond" evidence="12">
    <location>
        <begin position="52"/>
        <end position="69"/>
    </location>
</feature>
<accession>A0ABM2WB89</accession>
<evidence type="ECO:0000256" key="10">
    <source>
        <dbReference type="ARBA" id="ARBA00039614"/>
    </source>
</evidence>
<evidence type="ECO:0000256" key="1">
    <source>
        <dbReference type="ARBA" id="ARBA00004496"/>
    </source>
</evidence>
<dbReference type="PROSITE" id="PS51448">
    <property type="entry name" value="P_TREFOIL_2"/>
    <property type="match status" value="1"/>
</dbReference>
<sequence>METRTLWLMLLVLLAGSSGIGAEYVGLALSECKVPPEHRKDCGFPGISEEECNHRGCCFDSSILRAPWCFFLLHQTE</sequence>
<evidence type="ECO:0000256" key="11">
    <source>
        <dbReference type="ARBA" id="ARBA00041357"/>
    </source>
</evidence>
<dbReference type="PANTHER" id="PTHR13826:SF16">
    <property type="entry name" value="TREFOIL FACTOR 3"/>
    <property type="match status" value="1"/>
</dbReference>
<comment type="subunit">
    <text evidence="8">Monomer. Homodimer; disulfide-linked.</text>
</comment>
<reference evidence="16" key="1">
    <citation type="submission" date="2025-08" db="UniProtKB">
        <authorList>
            <consortium name="RefSeq"/>
        </authorList>
    </citation>
    <scope>IDENTIFICATION</scope>
    <source>
        <tissue evidence="16">Liver</tissue>
    </source>
</reference>
<evidence type="ECO:0000256" key="6">
    <source>
        <dbReference type="ARBA" id="ARBA00022729"/>
    </source>
</evidence>
<feature type="disulfide bond" evidence="12">
    <location>
        <begin position="42"/>
        <end position="57"/>
    </location>
</feature>
<dbReference type="InterPro" id="IPR000519">
    <property type="entry name" value="P_trefoil_dom"/>
</dbReference>
<evidence type="ECO:0000256" key="5">
    <source>
        <dbReference type="ARBA" id="ARBA00022530"/>
    </source>
</evidence>
<dbReference type="SUPFAM" id="SSF57492">
    <property type="entry name" value="Trefoil"/>
    <property type="match status" value="1"/>
</dbReference>
<dbReference type="InterPro" id="IPR044913">
    <property type="entry name" value="P_trefoil_dom_sf"/>
</dbReference>
<dbReference type="PANTHER" id="PTHR13826">
    <property type="entry name" value="INTESTINAL TREFOIL FACTOR-RELATED"/>
    <property type="match status" value="1"/>
</dbReference>
<keyword evidence="7 12" id="KW-1015">Disulfide bond</keyword>
<evidence type="ECO:0000256" key="7">
    <source>
        <dbReference type="ARBA" id="ARBA00023157"/>
    </source>
</evidence>
<evidence type="ECO:0000313" key="16">
    <source>
        <dbReference type="RefSeq" id="XP_040588194.1"/>
    </source>
</evidence>
<evidence type="ECO:0000256" key="2">
    <source>
        <dbReference type="ARBA" id="ARBA00004498"/>
    </source>
</evidence>
<dbReference type="CDD" id="cd00111">
    <property type="entry name" value="Trefoil"/>
    <property type="match status" value="1"/>
</dbReference>
<dbReference type="RefSeq" id="XP_040588194.1">
    <property type="nucleotide sequence ID" value="XM_040732260.1"/>
</dbReference>
<dbReference type="InterPro" id="IPR017994">
    <property type="entry name" value="P_trefoil_chordata"/>
</dbReference>
<dbReference type="GeneID" id="101828269"/>
<feature type="disulfide bond" evidence="12">
    <location>
        <begin position="32"/>
        <end position="58"/>
    </location>
</feature>
<dbReference type="Gene3D" id="4.10.110.10">
    <property type="entry name" value="Spasmolytic Protein, domain 1"/>
    <property type="match status" value="1"/>
</dbReference>
<keyword evidence="4" id="KW-0964">Secreted</keyword>